<dbReference type="GO" id="GO:0003677">
    <property type="term" value="F:DNA binding"/>
    <property type="evidence" value="ECO:0007669"/>
    <property type="project" value="UniProtKB-UniRule"/>
</dbReference>
<dbReference type="PANTHER" id="PTHR43479">
    <property type="entry name" value="ACREF/ENVCD OPERON REPRESSOR-RELATED"/>
    <property type="match status" value="1"/>
</dbReference>
<evidence type="ECO:0000256" key="2">
    <source>
        <dbReference type="PROSITE-ProRule" id="PRU00335"/>
    </source>
</evidence>
<dbReference type="InterPro" id="IPR001647">
    <property type="entry name" value="HTH_TetR"/>
</dbReference>
<keyword evidence="1 2" id="KW-0238">DNA-binding</keyword>
<dbReference type="InterPro" id="IPR050624">
    <property type="entry name" value="HTH-type_Tx_Regulator"/>
</dbReference>
<evidence type="ECO:0000313" key="5">
    <source>
        <dbReference type="Proteomes" id="UP000242818"/>
    </source>
</evidence>
<dbReference type="PRINTS" id="PR00455">
    <property type="entry name" value="HTHTETR"/>
</dbReference>
<reference evidence="4 5" key="1">
    <citation type="submission" date="2016-08" db="EMBL/GenBank/DDBJ databases">
        <authorList>
            <person name="Seilhamer J.J."/>
        </authorList>
    </citation>
    <scope>NUCLEOTIDE SEQUENCE [LARGE SCALE GENOMIC DNA]</scope>
    <source>
        <strain evidence="4 5">A37T2</strain>
    </source>
</reference>
<dbReference type="Proteomes" id="UP000242818">
    <property type="component" value="Unassembled WGS sequence"/>
</dbReference>
<dbReference type="Gene3D" id="1.10.357.10">
    <property type="entry name" value="Tetracycline Repressor, domain 2"/>
    <property type="match status" value="1"/>
</dbReference>
<dbReference type="PANTHER" id="PTHR43479:SF11">
    <property type="entry name" value="ACREF_ENVCD OPERON REPRESSOR-RELATED"/>
    <property type="match status" value="1"/>
</dbReference>
<evidence type="ECO:0000313" key="4">
    <source>
        <dbReference type="EMBL" id="SCC50023.1"/>
    </source>
</evidence>
<dbReference type="RefSeq" id="WP_089713656.1">
    <property type="nucleotide sequence ID" value="NZ_FMAR01000011.1"/>
</dbReference>
<protein>
    <submittedName>
        <fullName evidence="4">Transcriptional regulator, TetR family</fullName>
    </submittedName>
</protein>
<name>A0A1C4F2W8_9BACT</name>
<dbReference type="PROSITE" id="PS50977">
    <property type="entry name" value="HTH_TETR_2"/>
    <property type="match status" value="1"/>
</dbReference>
<dbReference type="AlphaFoldDB" id="A0A1C4F2W8"/>
<evidence type="ECO:0000256" key="1">
    <source>
        <dbReference type="ARBA" id="ARBA00023125"/>
    </source>
</evidence>
<accession>A0A1C4F2W8</accession>
<dbReference type="InterPro" id="IPR009057">
    <property type="entry name" value="Homeodomain-like_sf"/>
</dbReference>
<evidence type="ECO:0000259" key="3">
    <source>
        <dbReference type="PROSITE" id="PS50977"/>
    </source>
</evidence>
<dbReference type="EMBL" id="FMAR01000011">
    <property type="protein sequence ID" value="SCC50023.1"/>
    <property type="molecule type" value="Genomic_DNA"/>
</dbReference>
<keyword evidence="5" id="KW-1185">Reference proteome</keyword>
<dbReference type="OrthoDB" id="6430772at2"/>
<feature type="domain" description="HTH tetR-type" evidence="3">
    <location>
        <begin position="6"/>
        <end position="66"/>
    </location>
</feature>
<feature type="DNA-binding region" description="H-T-H motif" evidence="2">
    <location>
        <begin position="29"/>
        <end position="48"/>
    </location>
</feature>
<dbReference type="Pfam" id="PF00440">
    <property type="entry name" value="TetR_N"/>
    <property type="match status" value="1"/>
</dbReference>
<gene>
    <name evidence="4" type="ORF">GA0116948_11155</name>
</gene>
<dbReference type="SUPFAM" id="SSF46689">
    <property type="entry name" value="Homeodomain-like"/>
    <property type="match status" value="1"/>
</dbReference>
<proteinExistence type="predicted"/>
<organism evidence="4 5">
    <name type="scientific">Chitinophaga costaii</name>
    <dbReference type="NCBI Taxonomy" id="1335309"/>
    <lineage>
        <taxon>Bacteria</taxon>
        <taxon>Pseudomonadati</taxon>
        <taxon>Bacteroidota</taxon>
        <taxon>Chitinophagia</taxon>
        <taxon>Chitinophagales</taxon>
        <taxon>Chitinophagaceae</taxon>
        <taxon>Chitinophaga</taxon>
    </lineage>
</organism>
<sequence>MKPLDPSKRVRIINAVYRIVGKNGLAGVNIKSISTESGLATGSIYTYFSNKEDIIQASYLHSEHSMSAQIYQGLDIRDPVKRSLYAIYFNTLKYRLKHYNEIVFADQYLQSNYVQLNLEKAFKDYEEQHAPLYEVFRKGQQEGLFVNQSLFLMSNFFMGAVRSASIGMLQNVLKVSRENVESSFTMAWKGICL</sequence>
<dbReference type="STRING" id="1335309.GA0116948_11155"/>